<proteinExistence type="predicted"/>
<feature type="zinc finger region" description="dksA C4-type" evidence="4">
    <location>
        <begin position="64"/>
        <end position="88"/>
    </location>
</feature>
<gene>
    <name evidence="6" type="ORF">Sya03_43190</name>
</gene>
<dbReference type="PROSITE" id="PS51128">
    <property type="entry name" value="ZF_DKSA_2"/>
    <property type="match status" value="1"/>
</dbReference>
<keyword evidence="2" id="KW-0863">Zinc-finger</keyword>
<sequence>MGAHHEDRRHPAATLLGQMLLDELRVATCERDRHDAAASLAAAGRAADAAAALQRLADGTFGRCVRCGSPIPLWRLRARPGVRDCTGCAAAGGRRP</sequence>
<keyword evidence="3" id="KW-0862">Zinc</keyword>
<protein>
    <recommendedName>
        <fullName evidence="5">Zinc finger DksA/TraR C4-type domain-containing protein</fullName>
    </recommendedName>
</protein>
<evidence type="ECO:0000256" key="1">
    <source>
        <dbReference type="ARBA" id="ARBA00022723"/>
    </source>
</evidence>
<feature type="domain" description="Zinc finger DksA/TraR C4-type" evidence="5">
    <location>
        <begin position="59"/>
        <end position="90"/>
    </location>
</feature>
<accession>A0A8J3YBY9</accession>
<dbReference type="RefSeq" id="WP_203940185.1">
    <property type="nucleotide sequence ID" value="NZ_BAAAGJ010000018.1"/>
</dbReference>
<evidence type="ECO:0000256" key="3">
    <source>
        <dbReference type="ARBA" id="ARBA00022833"/>
    </source>
</evidence>
<reference evidence="6" key="1">
    <citation type="submission" date="2021-01" db="EMBL/GenBank/DDBJ databases">
        <title>Whole genome shotgun sequence of Spirilliplanes yamanashiensis NBRC 15828.</title>
        <authorList>
            <person name="Komaki H."/>
            <person name="Tamura T."/>
        </authorList>
    </citation>
    <scope>NUCLEOTIDE SEQUENCE</scope>
    <source>
        <strain evidence="6">NBRC 15828</strain>
    </source>
</reference>
<dbReference type="SUPFAM" id="SSF57716">
    <property type="entry name" value="Glucocorticoid receptor-like (DNA-binding domain)"/>
    <property type="match status" value="1"/>
</dbReference>
<dbReference type="EMBL" id="BOOY01000030">
    <property type="protein sequence ID" value="GIJ04967.1"/>
    <property type="molecule type" value="Genomic_DNA"/>
</dbReference>
<evidence type="ECO:0000256" key="4">
    <source>
        <dbReference type="PROSITE-ProRule" id="PRU00510"/>
    </source>
</evidence>
<evidence type="ECO:0000256" key="2">
    <source>
        <dbReference type="ARBA" id="ARBA00022771"/>
    </source>
</evidence>
<dbReference type="Pfam" id="PF01258">
    <property type="entry name" value="zf-dskA_traR"/>
    <property type="match status" value="1"/>
</dbReference>
<dbReference type="Gene3D" id="1.20.120.910">
    <property type="entry name" value="DksA, coiled-coil domain"/>
    <property type="match status" value="1"/>
</dbReference>
<evidence type="ECO:0000313" key="7">
    <source>
        <dbReference type="Proteomes" id="UP000652013"/>
    </source>
</evidence>
<dbReference type="InterPro" id="IPR000962">
    <property type="entry name" value="Znf_DskA_TraR"/>
</dbReference>
<dbReference type="Proteomes" id="UP000652013">
    <property type="component" value="Unassembled WGS sequence"/>
</dbReference>
<evidence type="ECO:0000259" key="5">
    <source>
        <dbReference type="Pfam" id="PF01258"/>
    </source>
</evidence>
<organism evidence="6 7">
    <name type="scientific">Spirilliplanes yamanashiensis</name>
    <dbReference type="NCBI Taxonomy" id="42233"/>
    <lineage>
        <taxon>Bacteria</taxon>
        <taxon>Bacillati</taxon>
        <taxon>Actinomycetota</taxon>
        <taxon>Actinomycetes</taxon>
        <taxon>Micromonosporales</taxon>
        <taxon>Micromonosporaceae</taxon>
        <taxon>Spirilliplanes</taxon>
    </lineage>
</organism>
<evidence type="ECO:0000313" key="6">
    <source>
        <dbReference type="EMBL" id="GIJ04967.1"/>
    </source>
</evidence>
<comment type="caution">
    <text evidence="6">The sequence shown here is derived from an EMBL/GenBank/DDBJ whole genome shotgun (WGS) entry which is preliminary data.</text>
</comment>
<keyword evidence="1" id="KW-0479">Metal-binding</keyword>
<keyword evidence="7" id="KW-1185">Reference proteome</keyword>
<dbReference type="AlphaFoldDB" id="A0A8J3YBY9"/>
<name>A0A8J3YBY9_9ACTN</name>
<dbReference type="GO" id="GO:0008270">
    <property type="term" value="F:zinc ion binding"/>
    <property type="evidence" value="ECO:0007669"/>
    <property type="project" value="UniProtKB-KW"/>
</dbReference>